<gene>
    <name evidence="1" type="ORF">EV664_11232</name>
</gene>
<dbReference type="PANTHER" id="PTHR21485:SF6">
    <property type="entry name" value="N-ACYLNEURAMINATE CYTIDYLYLTRANSFERASE-RELATED"/>
    <property type="match status" value="1"/>
</dbReference>
<dbReference type="RefSeq" id="WP_133496517.1">
    <property type="nucleotide sequence ID" value="NZ_BMLU01000020.1"/>
</dbReference>
<dbReference type="InterPro" id="IPR020039">
    <property type="entry name" value="PseF"/>
</dbReference>
<dbReference type="InterPro" id="IPR050793">
    <property type="entry name" value="CMP-NeuNAc_synthase"/>
</dbReference>
<evidence type="ECO:0000313" key="1">
    <source>
        <dbReference type="EMBL" id="TDN79553.1"/>
    </source>
</evidence>
<dbReference type="PANTHER" id="PTHR21485">
    <property type="entry name" value="HAD SUPERFAMILY MEMBERS CMAS AND KDSC"/>
    <property type="match status" value="1"/>
</dbReference>
<dbReference type="OrthoDB" id="9805604at2"/>
<dbReference type="InterPro" id="IPR003329">
    <property type="entry name" value="Cytidylyl_trans"/>
</dbReference>
<sequence>MNVAVIPARGGSKRIPRKNLLDFCGRPMIVWSIAAAIESGCFDRVIVSTDDAEIADVAREAGAEIPFLRPPALADDFTPTVPVVCHAIEQLEAQAGGARSLGAICCLYATAPFVRATDLERGLTLLRESGSDFAVSVASYPAPIQRALRVNRDGRLEMIVAENMLVRSQDLEPAWHDAGQFYWGTRNAWFSGNPLLGPSASAVTLPRARVQDIDTPEDWATAEAMFRALHEPSR</sequence>
<accession>A0A4R6FEF4</accession>
<dbReference type="InterPro" id="IPR029044">
    <property type="entry name" value="Nucleotide-diphossugar_trans"/>
</dbReference>
<dbReference type="CDD" id="cd02513">
    <property type="entry name" value="CMP-NeuAc_Synthase"/>
    <property type="match status" value="1"/>
</dbReference>
<dbReference type="AlphaFoldDB" id="A0A4R6FEF4"/>
<dbReference type="EMBL" id="SNWD01000012">
    <property type="protein sequence ID" value="TDN79553.1"/>
    <property type="molecule type" value="Genomic_DNA"/>
</dbReference>
<keyword evidence="1" id="KW-0808">Transferase</keyword>
<dbReference type="NCBIfam" id="TIGR03584">
    <property type="entry name" value="PseF"/>
    <property type="match status" value="1"/>
</dbReference>
<dbReference type="GO" id="GO:0008781">
    <property type="term" value="F:N-acylneuraminate cytidylyltransferase activity"/>
    <property type="evidence" value="ECO:0007669"/>
    <property type="project" value="TreeGrafter"/>
</dbReference>
<reference evidence="1 2" key="1">
    <citation type="submission" date="2019-03" db="EMBL/GenBank/DDBJ databases">
        <title>Genomic Encyclopedia of Type Strains, Phase IV (KMG-IV): sequencing the most valuable type-strain genomes for metagenomic binning, comparative biology and taxonomic classification.</title>
        <authorList>
            <person name="Goeker M."/>
        </authorList>
    </citation>
    <scope>NUCLEOTIDE SEQUENCE [LARGE SCALE GENOMIC DNA]</scope>
    <source>
        <strain evidence="1 2">DSM 25059</strain>
    </source>
</reference>
<dbReference type="SUPFAM" id="SSF53448">
    <property type="entry name" value="Nucleotide-diphospho-sugar transferases"/>
    <property type="match status" value="1"/>
</dbReference>
<name>A0A4R6FEF4_9SPHN</name>
<comment type="caution">
    <text evidence="1">The sequence shown here is derived from an EMBL/GenBank/DDBJ whole genome shotgun (WGS) entry which is preliminary data.</text>
</comment>
<dbReference type="Gene3D" id="3.90.550.10">
    <property type="entry name" value="Spore Coat Polysaccharide Biosynthesis Protein SpsA, Chain A"/>
    <property type="match status" value="1"/>
</dbReference>
<proteinExistence type="predicted"/>
<protein>
    <submittedName>
        <fullName evidence="1">N-acylneuraminate cytidylyltransferase</fullName>
    </submittedName>
</protein>
<keyword evidence="2" id="KW-1185">Reference proteome</keyword>
<dbReference type="Pfam" id="PF02348">
    <property type="entry name" value="CTP_transf_3"/>
    <property type="match status" value="1"/>
</dbReference>
<organism evidence="1 2">
    <name type="scientific">Stakelama pacifica</name>
    <dbReference type="NCBI Taxonomy" id="517720"/>
    <lineage>
        <taxon>Bacteria</taxon>
        <taxon>Pseudomonadati</taxon>
        <taxon>Pseudomonadota</taxon>
        <taxon>Alphaproteobacteria</taxon>
        <taxon>Sphingomonadales</taxon>
        <taxon>Sphingomonadaceae</taxon>
        <taxon>Stakelama</taxon>
    </lineage>
</organism>
<dbReference type="Proteomes" id="UP000295493">
    <property type="component" value="Unassembled WGS sequence"/>
</dbReference>
<keyword evidence="1" id="KW-0548">Nucleotidyltransferase</keyword>
<evidence type="ECO:0000313" key="2">
    <source>
        <dbReference type="Proteomes" id="UP000295493"/>
    </source>
</evidence>